<dbReference type="PANTHER" id="PTHR23095">
    <property type="entry name" value="PARANEOPLASTIC ANTIGEN"/>
    <property type="match status" value="1"/>
</dbReference>
<dbReference type="InterPro" id="IPR036875">
    <property type="entry name" value="Znf_CCHC_sf"/>
</dbReference>
<keyword evidence="1" id="KW-0479">Metal-binding</keyword>
<dbReference type="AlphaFoldDB" id="A0A8C6SRY2"/>
<keyword evidence="1" id="KW-0863">Zinc-finger</keyword>
<dbReference type="InterPro" id="IPR026523">
    <property type="entry name" value="PNMA"/>
</dbReference>
<reference evidence="4" key="1">
    <citation type="submission" date="2025-08" db="UniProtKB">
        <authorList>
            <consortium name="Ensembl"/>
        </authorList>
    </citation>
    <scope>IDENTIFICATION</scope>
</reference>
<name>A0A8C6SRY2_9GOBI</name>
<dbReference type="Pfam" id="PF14893">
    <property type="entry name" value="PNMA"/>
    <property type="match status" value="1"/>
</dbReference>
<dbReference type="GO" id="GO:0008270">
    <property type="term" value="F:zinc ion binding"/>
    <property type="evidence" value="ECO:0007669"/>
    <property type="project" value="UniProtKB-KW"/>
</dbReference>
<sequence>NLIVEFRSANALVAMTPLLPYKHQSKKHYELHIIVKSLATECSAAAGVAEPEEYITQLRKMARRSGRNFEDILRNLMGHIKSLLSPAADVVKGLGPNTIPSMYLRVLDSAFATVQDGEELFAQFLNTLQDQGEKASAYLQRLQLALTTVVKRGGVSVPDFNKHLLKQFCRGCWDNAVINKLQLEQLMGNPPSFAEFLLLLRTEEDRQLAKESLMKRHLTSTKQRAHVHSQSTCACGSDNNVIIELKKEMQKLQAQMSALLSQKTRSFKPVSSPPKPPTPKPNAGGNTSRPRPGYCFSCGEEGHMSAGCTSPPNPSLVQQKNDTCNSDGRRGMLTTTRHQTRGSLWMGTDRGCI</sequence>
<dbReference type="SMART" id="SM00343">
    <property type="entry name" value="ZnF_C2HC"/>
    <property type="match status" value="1"/>
</dbReference>
<dbReference type="GO" id="GO:0003676">
    <property type="term" value="F:nucleic acid binding"/>
    <property type="evidence" value="ECO:0007669"/>
    <property type="project" value="InterPro"/>
</dbReference>
<dbReference type="Gene3D" id="4.10.60.10">
    <property type="entry name" value="Zinc finger, CCHC-type"/>
    <property type="match status" value="1"/>
</dbReference>
<feature type="compositionally biased region" description="Pro residues" evidence="2">
    <location>
        <begin position="271"/>
        <end position="280"/>
    </location>
</feature>
<dbReference type="Proteomes" id="UP000694523">
    <property type="component" value="Unplaced"/>
</dbReference>
<dbReference type="InterPro" id="IPR001878">
    <property type="entry name" value="Znf_CCHC"/>
</dbReference>
<evidence type="ECO:0000256" key="2">
    <source>
        <dbReference type="SAM" id="MobiDB-lite"/>
    </source>
</evidence>
<accession>A0A8C6SRY2</accession>
<keyword evidence="1" id="KW-0862">Zinc</keyword>
<reference evidence="4" key="2">
    <citation type="submission" date="2025-09" db="UniProtKB">
        <authorList>
            <consortium name="Ensembl"/>
        </authorList>
    </citation>
    <scope>IDENTIFICATION</scope>
</reference>
<dbReference type="PROSITE" id="PS50158">
    <property type="entry name" value="ZF_CCHC"/>
    <property type="match status" value="1"/>
</dbReference>
<evidence type="ECO:0000259" key="3">
    <source>
        <dbReference type="PROSITE" id="PS50158"/>
    </source>
</evidence>
<feature type="domain" description="CCHC-type" evidence="3">
    <location>
        <begin position="295"/>
        <end position="310"/>
    </location>
</feature>
<dbReference type="PANTHER" id="PTHR23095:SF53">
    <property type="entry name" value="ZINC FINGER CCHC DOMAIN-CONTAINING PROTEIN 12-LIKE"/>
    <property type="match status" value="1"/>
</dbReference>
<dbReference type="SUPFAM" id="SSF57756">
    <property type="entry name" value="Retrovirus zinc finger-like domains"/>
    <property type="match status" value="1"/>
</dbReference>
<protein>
    <recommendedName>
        <fullName evidence="3">CCHC-type domain-containing protein</fullName>
    </recommendedName>
</protein>
<feature type="region of interest" description="Disordered" evidence="2">
    <location>
        <begin position="263"/>
        <end position="289"/>
    </location>
</feature>
<dbReference type="Ensembl" id="ENSNMLT00000010425.1">
    <property type="protein sequence ID" value="ENSNMLP00000009214.1"/>
    <property type="gene ID" value="ENSNMLG00000006427.1"/>
</dbReference>
<evidence type="ECO:0000313" key="4">
    <source>
        <dbReference type="Ensembl" id="ENSNMLP00000009214.1"/>
    </source>
</evidence>
<proteinExistence type="predicted"/>
<keyword evidence="5" id="KW-1185">Reference proteome</keyword>
<dbReference type="InterPro" id="IPR048270">
    <property type="entry name" value="PNMA_C"/>
</dbReference>
<organism evidence="4 5">
    <name type="scientific">Neogobius melanostomus</name>
    <name type="common">round goby</name>
    <dbReference type="NCBI Taxonomy" id="47308"/>
    <lineage>
        <taxon>Eukaryota</taxon>
        <taxon>Metazoa</taxon>
        <taxon>Chordata</taxon>
        <taxon>Craniata</taxon>
        <taxon>Vertebrata</taxon>
        <taxon>Euteleostomi</taxon>
        <taxon>Actinopterygii</taxon>
        <taxon>Neopterygii</taxon>
        <taxon>Teleostei</taxon>
        <taxon>Neoteleostei</taxon>
        <taxon>Acanthomorphata</taxon>
        <taxon>Gobiaria</taxon>
        <taxon>Gobiiformes</taxon>
        <taxon>Gobioidei</taxon>
        <taxon>Gobiidae</taxon>
        <taxon>Benthophilinae</taxon>
        <taxon>Neogobiini</taxon>
        <taxon>Neogobius</taxon>
    </lineage>
</organism>
<evidence type="ECO:0000256" key="1">
    <source>
        <dbReference type="PROSITE-ProRule" id="PRU00047"/>
    </source>
</evidence>
<evidence type="ECO:0000313" key="5">
    <source>
        <dbReference type="Proteomes" id="UP000694523"/>
    </source>
</evidence>